<protein>
    <submittedName>
        <fullName evidence="1">Uncharacterized protein</fullName>
    </submittedName>
</protein>
<gene>
    <name evidence="1" type="ORF">BJP37_30430</name>
</gene>
<evidence type="ECO:0000313" key="2">
    <source>
        <dbReference type="Proteomes" id="UP000186657"/>
    </source>
</evidence>
<evidence type="ECO:0000313" key="1">
    <source>
        <dbReference type="EMBL" id="OLT62705.1"/>
    </source>
</evidence>
<name>A0A1U7N9U9_9CYAN</name>
<organism evidence="1 2">
    <name type="scientific">Moorena bouillonii PNG</name>
    <dbReference type="NCBI Taxonomy" id="568701"/>
    <lineage>
        <taxon>Bacteria</taxon>
        <taxon>Bacillati</taxon>
        <taxon>Cyanobacteriota</taxon>
        <taxon>Cyanophyceae</taxon>
        <taxon>Coleofasciculales</taxon>
        <taxon>Coleofasciculaceae</taxon>
        <taxon>Moorena</taxon>
    </lineage>
</organism>
<keyword evidence="2" id="KW-1185">Reference proteome</keyword>
<dbReference type="Proteomes" id="UP000186657">
    <property type="component" value="Unassembled WGS sequence"/>
</dbReference>
<sequence>MFIELILLIFFIIKYQFMAELLNSQDTCTQEDSLAIRIGIVIIFDAIFPIPDSRFPTPDSRFPTPFRPPTLA</sequence>
<accession>A0A1U7N9U9</accession>
<proteinExistence type="predicted"/>
<dbReference type="AlphaFoldDB" id="A0A1U7N9U9"/>
<comment type="caution">
    <text evidence="1">The sequence shown here is derived from an EMBL/GenBank/DDBJ whole genome shotgun (WGS) entry which is preliminary data.</text>
</comment>
<dbReference type="EMBL" id="MKZS01000001">
    <property type="protein sequence ID" value="OLT62705.1"/>
    <property type="molecule type" value="Genomic_DNA"/>
</dbReference>
<reference evidence="1 2" key="1">
    <citation type="submission" date="2016-10" db="EMBL/GenBank/DDBJ databases">
        <title>Comparative genomics uncovers the prolific and rare metabolic potential of the cyanobacterial genus Moorea.</title>
        <authorList>
            <person name="Leao T."/>
            <person name="Castelao G."/>
            <person name="Korobeynikov A."/>
            <person name="Monroe E.A."/>
            <person name="Podell S."/>
            <person name="Glukhov E."/>
            <person name="Allen E."/>
            <person name="Gerwick W.H."/>
            <person name="Gerwick L."/>
        </authorList>
    </citation>
    <scope>NUCLEOTIDE SEQUENCE [LARGE SCALE GENOMIC DNA]</scope>
    <source>
        <strain evidence="1 2">PNG5-198</strain>
    </source>
</reference>